<dbReference type="InterPro" id="IPR044730">
    <property type="entry name" value="RNase_H-like_dom_plant"/>
</dbReference>
<protein>
    <recommendedName>
        <fullName evidence="1">RNase H type-1 domain-containing protein</fullName>
    </recommendedName>
</protein>
<dbReference type="GO" id="GO:0004523">
    <property type="term" value="F:RNA-DNA hybrid ribonuclease activity"/>
    <property type="evidence" value="ECO:0007669"/>
    <property type="project" value="InterPro"/>
</dbReference>
<evidence type="ECO:0000313" key="3">
    <source>
        <dbReference type="Proteomes" id="UP001497516"/>
    </source>
</evidence>
<dbReference type="SUPFAM" id="SSF53098">
    <property type="entry name" value="Ribonuclease H-like"/>
    <property type="match status" value="1"/>
</dbReference>
<organism evidence="2 3">
    <name type="scientific">Linum trigynum</name>
    <dbReference type="NCBI Taxonomy" id="586398"/>
    <lineage>
        <taxon>Eukaryota</taxon>
        <taxon>Viridiplantae</taxon>
        <taxon>Streptophyta</taxon>
        <taxon>Embryophyta</taxon>
        <taxon>Tracheophyta</taxon>
        <taxon>Spermatophyta</taxon>
        <taxon>Magnoliopsida</taxon>
        <taxon>eudicotyledons</taxon>
        <taxon>Gunneridae</taxon>
        <taxon>Pentapetalae</taxon>
        <taxon>rosids</taxon>
        <taxon>fabids</taxon>
        <taxon>Malpighiales</taxon>
        <taxon>Linaceae</taxon>
        <taxon>Linum</taxon>
    </lineage>
</organism>
<dbReference type="EMBL" id="OZ034817">
    <property type="protein sequence ID" value="CAL1382613.1"/>
    <property type="molecule type" value="Genomic_DNA"/>
</dbReference>
<feature type="domain" description="RNase H type-1" evidence="1">
    <location>
        <begin position="15"/>
        <end position="70"/>
    </location>
</feature>
<keyword evidence="3" id="KW-1185">Reference proteome</keyword>
<gene>
    <name evidence="2" type="ORF">LTRI10_LOCUS23930</name>
</gene>
<accession>A0AAV2EAD4</accession>
<name>A0AAV2EAD4_9ROSI</name>
<reference evidence="2 3" key="1">
    <citation type="submission" date="2024-04" db="EMBL/GenBank/DDBJ databases">
        <authorList>
            <person name="Fracassetti M."/>
        </authorList>
    </citation>
    <scope>NUCLEOTIDE SEQUENCE [LARGE SCALE GENOMIC DNA]</scope>
</reference>
<dbReference type="PANTHER" id="PTHR47723">
    <property type="entry name" value="OS05G0353850 PROTEIN"/>
    <property type="match status" value="1"/>
</dbReference>
<dbReference type="InterPro" id="IPR002156">
    <property type="entry name" value="RNaseH_domain"/>
</dbReference>
<dbReference type="InterPro" id="IPR012337">
    <property type="entry name" value="RNaseH-like_sf"/>
</dbReference>
<evidence type="ECO:0000313" key="2">
    <source>
        <dbReference type="EMBL" id="CAL1382613.1"/>
    </source>
</evidence>
<evidence type="ECO:0000259" key="1">
    <source>
        <dbReference type="Pfam" id="PF13456"/>
    </source>
</evidence>
<dbReference type="AlphaFoldDB" id="A0AAV2EAD4"/>
<dbReference type="PANTHER" id="PTHR47723:SF19">
    <property type="entry name" value="POLYNUCLEOTIDYL TRANSFERASE, RIBONUCLEASE H-LIKE SUPERFAMILY PROTEIN"/>
    <property type="match status" value="1"/>
</dbReference>
<dbReference type="Pfam" id="PF13456">
    <property type="entry name" value="RVT_3"/>
    <property type="match status" value="1"/>
</dbReference>
<dbReference type="Proteomes" id="UP001497516">
    <property type="component" value="Chromosome 4"/>
</dbReference>
<proteinExistence type="predicted"/>
<dbReference type="CDD" id="cd06222">
    <property type="entry name" value="RNase_H_like"/>
    <property type="match status" value="1"/>
</dbReference>
<dbReference type="InterPro" id="IPR053151">
    <property type="entry name" value="RNase_H-like"/>
</dbReference>
<dbReference type="GO" id="GO:0003676">
    <property type="term" value="F:nucleic acid binding"/>
    <property type="evidence" value="ECO:0007669"/>
    <property type="project" value="InterPro"/>
</dbReference>
<sequence>MIGWQAPTQGWACLNMDGSVMLSQGSAAASGVLRSDEGRFVRCFMVNLGGGSITHAELAGIDYGLRLACSDRLGCNHTLVNSIKRQLKQQWEVHIMHVFREGNYVAD</sequence>